<reference evidence="3 4" key="1">
    <citation type="submission" date="2020-06" db="EMBL/GenBank/DDBJ databases">
        <title>Dysbiosis in marine aquaculture revealed through microbiome analysis: reverse ecology for environmental sustainability.</title>
        <authorList>
            <person name="Haro-Moreno J.M."/>
            <person name="Coutinho F.H."/>
            <person name="Zaragoza-Solas A."/>
            <person name="Picazo A."/>
            <person name="Almagro-Moreno S."/>
            <person name="Lopez-Perez M."/>
        </authorList>
    </citation>
    <scope>NUCLEOTIDE SEQUENCE [LARGE SCALE GENOMIC DNA]</scope>
    <source>
        <strain evidence="3">MCMED-G41</strain>
    </source>
</reference>
<protein>
    <submittedName>
        <fullName evidence="3">DUF2061 domain-containing protein</fullName>
    </submittedName>
</protein>
<dbReference type="InterPro" id="IPR018638">
    <property type="entry name" value="DUF2061_membrane"/>
</dbReference>
<evidence type="ECO:0000313" key="4">
    <source>
        <dbReference type="Proteomes" id="UP000551848"/>
    </source>
</evidence>
<dbReference type="AlphaFoldDB" id="A0A838Y5S7"/>
<dbReference type="Pfam" id="PF09834">
    <property type="entry name" value="DUF2061"/>
    <property type="match status" value="1"/>
</dbReference>
<evidence type="ECO:0000259" key="2">
    <source>
        <dbReference type="Pfam" id="PF09834"/>
    </source>
</evidence>
<feature type="domain" description="DUF2061" evidence="2">
    <location>
        <begin position="22"/>
        <end position="68"/>
    </location>
</feature>
<feature type="transmembrane region" description="Helical" evidence="1">
    <location>
        <begin position="44"/>
        <end position="63"/>
    </location>
</feature>
<evidence type="ECO:0000256" key="1">
    <source>
        <dbReference type="SAM" id="Phobius"/>
    </source>
</evidence>
<sequence>MVKAVITQKILEHDSILLAGIYTVGHIFIAMTCTLLITGTSFDLAAMDALIEPVINGFWFYFLHKAWKKITLKASIAED</sequence>
<dbReference type="EMBL" id="JACETL010000011">
    <property type="protein sequence ID" value="MBA4692432.1"/>
    <property type="molecule type" value="Genomic_DNA"/>
</dbReference>
<keyword evidence="1" id="KW-0812">Transmembrane</keyword>
<keyword evidence="1" id="KW-0472">Membrane</keyword>
<name>A0A838Y5S7_9GAMM</name>
<dbReference type="Proteomes" id="UP000551848">
    <property type="component" value="Unassembled WGS sequence"/>
</dbReference>
<comment type="caution">
    <text evidence="3">The sequence shown here is derived from an EMBL/GenBank/DDBJ whole genome shotgun (WGS) entry which is preliminary data.</text>
</comment>
<proteinExistence type="predicted"/>
<evidence type="ECO:0000313" key="3">
    <source>
        <dbReference type="EMBL" id="MBA4692432.1"/>
    </source>
</evidence>
<gene>
    <name evidence="3" type="ORF">H2072_01650</name>
</gene>
<organism evidence="3 4">
    <name type="scientific">SAR86 cluster bacterium</name>
    <dbReference type="NCBI Taxonomy" id="2030880"/>
    <lineage>
        <taxon>Bacteria</taxon>
        <taxon>Pseudomonadati</taxon>
        <taxon>Pseudomonadota</taxon>
        <taxon>Gammaproteobacteria</taxon>
        <taxon>SAR86 cluster</taxon>
    </lineage>
</organism>
<keyword evidence="1" id="KW-1133">Transmembrane helix</keyword>
<feature type="transmembrane region" description="Helical" evidence="1">
    <location>
        <begin position="16"/>
        <end position="38"/>
    </location>
</feature>
<accession>A0A838Y5S7</accession>